<gene>
    <name evidence="2" type="ORF">PPYR1160_LOCUS6290</name>
</gene>
<accession>A0A7R9U6V6</accession>
<protein>
    <submittedName>
        <fullName evidence="2">Uncharacterized protein</fullName>
    </submittedName>
</protein>
<reference evidence="2" key="1">
    <citation type="submission" date="2021-01" db="EMBL/GenBank/DDBJ databases">
        <authorList>
            <person name="Corre E."/>
            <person name="Pelletier E."/>
            <person name="Niang G."/>
            <person name="Scheremetjew M."/>
            <person name="Finn R."/>
            <person name="Kale V."/>
            <person name="Holt S."/>
            <person name="Cochrane G."/>
            <person name="Meng A."/>
            <person name="Brown T."/>
            <person name="Cohen L."/>
        </authorList>
    </citation>
    <scope>NUCLEOTIDE SEQUENCE</scope>
    <source>
        <strain evidence="2">CCMP2078</strain>
    </source>
</reference>
<evidence type="ECO:0000313" key="2">
    <source>
        <dbReference type="EMBL" id="CAD8256798.1"/>
    </source>
</evidence>
<evidence type="ECO:0000256" key="1">
    <source>
        <dbReference type="SAM" id="SignalP"/>
    </source>
</evidence>
<feature type="chain" id="PRO_5031303320" evidence="1">
    <location>
        <begin position="19"/>
        <end position="356"/>
    </location>
</feature>
<dbReference type="AlphaFoldDB" id="A0A7R9U6V6"/>
<dbReference type="PANTHER" id="PTHR34044">
    <property type="entry name" value="NUCLEAR PROTEIN"/>
    <property type="match status" value="1"/>
</dbReference>
<feature type="signal peptide" evidence="1">
    <location>
        <begin position="1"/>
        <end position="18"/>
    </location>
</feature>
<keyword evidence="1" id="KW-0732">Signal</keyword>
<sequence length="356" mass="40933">MRSLSILQLCIFCIAVCGFHRRISTKLRVVPHDSRFFSREVSLRAVWSNPQAVEDYQNYLDGVEEQVSKDQPSVFVAGSDRRLAEGLASFGFGKDVVISSIKELPASVDGLTDFPIYACVAPMDLEQLILDCPEAKRPDLVFLQTGMMEPLLKRYGLCGKRNTQALCYFEFHPMSGKPIDYVMNLGLDQQGNDKLAAVTSVCGKWAGAMTQRLTRNNIYCEAVGYYEWRRVMLERVLFETIFSLVGALHKDSTFGEVGLYYKDEVEEMWTDFNRCIRGHLAVTMLYGVEERFYAIAESFQRHGDRRRAIGDDWPFFHGYWMEVDRMYTSKGLDPPVPMWREYMDYGVYKNIFTLPS</sequence>
<dbReference type="EMBL" id="HBEA01008174">
    <property type="protein sequence ID" value="CAD8256798.1"/>
    <property type="molecule type" value="Transcribed_RNA"/>
</dbReference>
<proteinExistence type="predicted"/>
<name>A0A7R9U6V6_9STRA</name>
<organism evidence="2">
    <name type="scientific">Pinguiococcus pyrenoidosus</name>
    <dbReference type="NCBI Taxonomy" id="172671"/>
    <lineage>
        <taxon>Eukaryota</taxon>
        <taxon>Sar</taxon>
        <taxon>Stramenopiles</taxon>
        <taxon>Ochrophyta</taxon>
        <taxon>Pinguiophyceae</taxon>
        <taxon>Pinguiochrysidales</taxon>
        <taxon>Pinguiochrysidaceae</taxon>
        <taxon>Pinguiococcus</taxon>
    </lineage>
</organism>
<dbReference type="PANTHER" id="PTHR34044:SF1">
    <property type="entry name" value="NUCLEAR PROTEIN"/>
    <property type="match status" value="1"/>
</dbReference>